<feature type="transmembrane region" description="Helical" evidence="7">
    <location>
        <begin position="319"/>
        <end position="342"/>
    </location>
</feature>
<feature type="transmembrane region" description="Helical" evidence="7">
    <location>
        <begin position="138"/>
        <end position="159"/>
    </location>
</feature>
<organism evidence="8 9">
    <name type="scientific">Candidatus Faecalibacterium intestinigallinarum</name>
    <dbReference type="NCBI Taxonomy" id="2838581"/>
    <lineage>
        <taxon>Bacteria</taxon>
        <taxon>Bacillati</taxon>
        <taxon>Bacillota</taxon>
        <taxon>Clostridia</taxon>
        <taxon>Eubacteriales</taxon>
        <taxon>Oscillospiraceae</taxon>
        <taxon>Faecalibacterium</taxon>
    </lineage>
</organism>
<dbReference type="GO" id="GO:0015297">
    <property type="term" value="F:antiporter activity"/>
    <property type="evidence" value="ECO:0007669"/>
    <property type="project" value="InterPro"/>
</dbReference>
<comment type="subcellular location">
    <subcellularLocation>
        <location evidence="1">Cell membrane</location>
        <topology evidence="1">Multi-pass membrane protein</topology>
    </subcellularLocation>
</comment>
<dbReference type="InterPro" id="IPR002528">
    <property type="entry name" value="MATE_fam"/>
</dbReference>
<evidence type="ECO:0000256" key="7">
    <source>
        <dbReference type="SAM" id="Phobius"/>
    </source>
</evidence>
<keyword evidence="3" id="KW-1003">Cell membrane</keyword>
<feature type="transmembrane region" description="Helical" evidence="7">
    <location>
        <begin position="171"/>
        <end position="190"/>
    </location>
</feature>
<dbReference type="InterPro" id="IPR052031">
    <property type="entry name" value="Membrane_Transporter-Flippase"/>
</dbReference>
<feature type="transmembrane region" description="Helical" evidence="7">
    <location>
        <begin position="95"/>
        <end position="118"/>
    </location>
</feature>
<reference evidence="8" key="1">
    <citation type="journal article" date="2021" name="PeerJ">
        <title>Extensive microbial diversity within the chicken gut microbiome revealed by metagenomics and culture.</title>
        <authorList>
            <person name="Gilroy R."/>
            <person name="Ravi A."/>
            <person name="Getino M."/>
            <person name="Pursley I."/>
            <person name="Horton D.L."/>
            <person name="Alikhan N.F."/>
            <person name="Baker D."/>
            <person name="Gharbi K."/>
            <person name="Hall N."/>
            <person name="Watson M."/>
            <person name="Adriaenssens E.M."/>
            <person name="Foster-Nyarko E."/>
            <person name="Jarju S."/>
            <person name="Secka A."/>
            <person name="Antonio M."/>
            <person name="Oren A."/>
            <person name="Chaudhuri R.R."/>
            <person name="La Ragione R."/>
            <person name="Hildebrand F."/>
            <person name="Pallen M.J."/>
        </authorList>
    </citation>
    <scope>NUCLEOTIDE SEQUENCE</scope>
    <source>
        <strain evidence="8">ChiHcolR34-3080</strain>
    </source>
</reference>
<keyword evidence="2" id="KW-0813">Transport</keyword>
<dbReference type="PIRSF" id="PIRSF006603">
    <property type="entry name" value="DinF"/>
    <property type="match status" value="1"/>
</dbReference>
<evidence type="ECO:0000256" key="2">
    <source>
        <dbReference type="ARBA" id="ARBA00022448"/>
    </source>
</evidence>
<dbReference type="Proteomes" id="UP000823933">
    <property type="component" value="Unassembled WGS sequence"/>
</dbReference>
<evidence type="ECO:0000313" key="8">
    <source>
        <dbReference type="EMBL" id="HIW09046.1"/>
    </source>
</evidence>
<feature type="transmembrane region" description="Helical" evidence="7">
    <location>
        <begin position="18"/>
        <end position="38"/>
    </location>
</feature>
<keyword evidence="4 7" id="KW-0812">Transmembrane</keyword>
<dbReference type="CDD" id="cd13138">
    <property type="entry name" value="MATE_yoeA_like"/>
    <property type="match status" value="1"/>
</dbReference>
<dbReference type="GO" id="GO:0005886">
    <property type="term" value="C:plasma membrane"/>
    <property type="evidence" value="ECO:0007669"/>
    <property type="project" value="UniProtKB-SubCell"/>
</dbReference>
<evidence type="ECO:0000256" key="1">
    <source>
        <dbReference type="ARBA" id="ARBA00004651"/>
    </source>
</evidence>
<keyword evidence="6 7" id="KW-0472">Membrane</keyword>
<feature type="transmembrane region" description="Helical" evidence="7">
    <location>
        <begin position="196"/>
        <end position="215"/>
    </location>
</feature>
<reference evidence="8" key="2">
    <citation type="submission" date="2021-04" db="EMBL/GenBank/DDBJ databases">
        <authorList>
            <person name="Gilroy R."/>
        </authorList>
    </citation>
    <scope>NUCLEOTIDE SEQUENCE</scope>
    <source>
        <strain evidence="8">ChiHcolR34-3080</strain>
    </source>
</reference>
<evidence type="ECO:0000313" key="9">
    <source>
        <dbReference type="Proteomes" id="UP000823933"/>
    </source>
</evidence>
<feature type="transmembrane region" description="Helical" evidence="7">
    <location>
        <begin position="415"/>
        <end position="437"/>
    </location>
</feature>
<dbReference type="PANTHER" id="PTHR43549">
    <property type="entry name" value="MULTIDRUG RESISTANCE PROTEIN YPNP-RELATED"/>
    <property type="match status" value="1"/>
</dbReference>
<keyword evidence="5 7" id="KW-1133">Transmembrane helix</keyword>
<gene>
    <name evidence="8" type="ORF">H9890_06585</name>
</gene>
<dbReference type="GO" id="GO:0042910">
    <property type="term" value="F:xenobiotic transmembrane transporter activity"/>
    <property type="evidence" value="ECO:0007669"/>
    <property type="project" value="InterPro"/>
</dbReference>
<feature type="transmembrane region" description="Helical" evidence="7">
    <location>
        <begin position="354"/>
        <end position="375"/>
    </location>
</feature>
<feature type="transmembrane region" description="Helical" evidence="7">
    <location>
        <begin position="387"/>
        <end position="409"/>
    </location>
</feature>
<comment type="caution">
    <text evidence="8">The sequence shown here is derived from an EMBL/GenBank/DDBJ whole genome shotgun (WGS) entry which is preliminary data.</text>
</comment>
<dbReference type="NCBIfam" id="TIGR00797">
    <property type="entry name" value="matE"/>
    <property type="match status" value="1"/>
</dbReference>
<evidence type="ECO:0000256" key="4">
    <source>
        <dbReference type="ARBA" id="ARBA00022692"/>
    </source>
</evidence>
<name>A0A9D1TW86_9FIRM</name>
<accession>A0A9D1TW86</accession>
<feature type="transmembrane region" description="Helical" evidence="7">
    <location>
        <begin position="58"/>
        <end position="83"/>
    </location>
</feature>
<dbReference type="EMBL" id="DXHQ01000078">
    <property type="protein sequence ID" value="HIW09046.1"/>
    <property type="molecule type" value="Genomic_DNA"/>
</dbReference>
<proteinExistence type="predicted"/>
<evidence type="ECO:0000256" key="5">
    <source>
        <dbReference type="ARBA" id="ARBA00022989"/>
    </source>
</evidence>
<protein>
    <submittedName>
        <fullName evidence="8">MATE family efflux transporter</fullName>
    </submittedName>
</protein>
<dbReference type="AlphaFoldDB" id="A0A9D1TW86"/>
<sequence length="454" mass="47889">MANGSTMDLTQGRPIRQILLFSLPLVAGTLFQQLYSFVDTVMVGRLIGDAALAAVGTTYSLNFLTLGFVQGACIGFGIPLAQATGAKDTGSFRRYFWNGVWLCVLLGAVLTAGTFLLAEPLLRLIHTPEEILADAVRYIQVIFLGIPATILYNFCAGALRAAGDSRRPTLFLLLSSVLNVVLDYLLIAVIPMGVAGAALATVLSQLVSGLLNLGWICRRTDLLRDCAGLRGVSRPHMAKLCKVGFPMGFEYSVSALGAVVMQWAINGLGTAAIAGQTAGEKIRQMFTLPMESVGMGMATYAGQNDGAGRYDRVRAGIKASLTIQLTYCAAAWAVILVGKGFFTGIVLGPGDGPAAALSVQYLGVISCLFCLHGSLMIMRNTLQGMGYSLHAVLSGAGELLGRTLGGWLAAHSLGFLGICLANPLAWGFALLYCTAMVRRFLGRRLRSGVGSASA</sequence>
<evidence type="ECO:0000256" key="3">
    <source>
        <dbReference type="ARBA" id="ARBA00022475"/>
    </source>
</evidence>
<dbReference type="Pfam" id="PF01554">
    <property type="entry name" value="MatE"/>
    <property type="match status" value="2"/>
</dbReference>
<dbReference type="PANTHER" id="PTHR43549:SF3">
    <property type="entry name" value="MULTIDRUG RESISTANCE PROTEIN YPNP-RELATED"/>
    <property type="match status" value="1"/>
</dbReference>
<evidence type="ECO:0000256" key="6">
    <source>
        <dbReference type="ARBA" id="ARBA00023136"/>
    </source>
</evidence>
<dbReference type="InterPro" id="IPR048279">
    <property type="entry name" value="MdtK-like"/>
</dbReference>